<evidence type="ECO:0000313" key="1">
    <source>
        <dbReference type="EMBL" id="MBX61556.1"/>
    </source>
</evidence>
<organism evidence="1">
    <name type="scientific">Rhizophora mucronata</name>
    <name type="common">Asiatic mangrove</name>
    <dbReference type="NCBI Taxonomy" id="61149"/>
    <lineage>
        <taxon>Eukaryota</taxon>
        <taxon>Viridiplantae</taxon>
        <taxon>Streptophyta</taxon>
        <taxon>Embryophyta</taxon>
        <taxon>Tracheophyta</taxon>
        <taxon>Spermatophyta</taxon>
        <taxon>Magnoliopsida</taxon>
        <taxon>eudicotyledons</taxon>
        <taxon>Gunneridae</taxon>
        <taxon>Pentapetalae</taxon>
        <taxon>rosids</taxon>
        <taxon>fabids</taxon>
        <taxon>Malpighiales</taxon>
        <taxon>Rhizophoraceae</taxon>
        <taxon>Rhizophora</taxon>
    </lineage>
</organism>
<name>A0A2P2Q3H9_RHIMU</name>
<sequence>MKRWSWETGGSDTERDEVWNRASLVVGLKDELSDIHIDW</sequence>
<proteinExistence type="predicted"/>
<dbReference type="AlphaFoldDB" id="A0A2P2Q3H9"/>
<accession>A0A2P2Q3H9</accession>
<dbReference type="EMBL" id="GGEC01081072">
    <property type="protein sequence ID" value="MBX61556.1"/>
    <property type="molecule type" value="Transcribed_RNA"/>
</dbReference>
<protein>
    <submittedName>
        <fullName evidence="1">Uncharacterized protein</fullName>
    </submittedName>
</protein>
<reference evidence="1" key="1">
    <citation type="submission" date="2018-02" db="EMBL/GenBank/DDBJ databases">
        <title>Rhizophora mucronata_Transcriptome.</title>
        <authorList>
            <person name="Meera S.P."/>
            <person name="Sreeshan A."/>
            <person name="Augustine A."/>
        </authorList>
    </citation>
    <scope>NUCLEOTIDE SEQUENCE</scope>
    <source>
        <tissue evidence="1">Leaf</tissue>
    </source>
</reference>